<dbReference type="EMBL" id="SWND01000016">
    <property type="protein sequence ID" value="NFF03578.1"/>
    <property type="molecule type" value="Genomic_DNA"/>
</dbReference>
<evidence type="ECO:0000256" key="9">
    <source>
        <dbReference type="ARBA" id="ARBA00022833"/>
    </source>
</evidence>
<protein>
    <recommendedName>
        <fullName evidence="14">ATP-dependent zinc metalloprotease FtsH</fullName>
        <ecNumber evidence="14">3.4.24.-</ecNumber>
    </recommendedName>
</protein>
<dbReference type="InterPro" id="IPR041569">
    <property type="entry name" value="AAA_lid_3"/>
</dbReference>
<dbReference type="AlphaFoldDB" id="A0A6B4JZB3"/>
<comment type="cofactor">
    <cofactor evidence="14">
        <name>Zn(2+)</name>
        <dbReference type="ChEBI" id="CHEBI:29105"/>
    </cofactor>
    <text evidence="14">Binds 1 zinc ion per subunit.</text>
</comment>
<feature type="transmembrane region" description="Helical" evidence="14">
    <location>
        <begin position="9"/>
        <end position="29"/>
    </location>
</feature>
<feature type="active site" evidence="14">
    <location>
        <position position="414"/>
    </location>
</feature>
<evidence type="ECO:0000313" key="17">
    <source>
        <dbReference type="EMBL" id="NFF03578.1"/>
    </source>
</evidence>
<feature type="transmembrane region" description="Helical" evidence="14">
    <location>
        <begin position="103"/>
        <end position="121"/>
    </location>
</feature>
<dbReference type="GO" id="GO:0004176">
    <property type="term" value="F:ATP-dependent peptidase activity"/>
    <property type="evidence" value="ECO:0007669"/>
    <property type="project" value="InterPro"/>
</dbReference>
<dbReference type="PROSITE" id="PS00674">
    <property type="entry name" value="AAA"/>
    <property type="match status" value="1"/>
</dbReference>
<dbReference type="Pfam" id="PF17862">
    <property type="entry name" value="AAA_lid_3"/>
    <property type="match status" value="1"/>
</dbReference>
<dbReference type="GO" id="GO:0005886">
    <property type="term" value="C:plasma membrane"/>
    <property type="evidence" value="ECO:0007669"/>
    <property type="project" value="UniProtKB-SubCell"/>
</dbReference>
<evidence type="ECO:0000256" key="8">
    <source>
        <dbReference type="ARBA" id="ARBA00022801"/>
    </source>
</evidence>
<keyword evidence="4 14" id="KW-0645">Protease</keyword>
<dbReference type="Pfam" id="PF00004">
    <property type="entry name" value="AAA"/>
    <property type="match status" value="1"/>
</dbReference>
<keyword evidence="11 14" id="KW-1133">Transmembrane helix</keyword>
<dbReference type="CDD" id="cd19501">
    <property type="entry name" value="RecA-like_FtsH"/>
    <property type="match status" value="1"/>
</dbReference>
<keyword evidence="5 14" id="KW-0812">Transmembrane</keyword>
<sequence length="578" mass="64540">MNKIKNKIIILPLLTAFLSIAVMISLNFYSSKKTNKDYNEFLKDLNAKKISTVYMTDTSTIKIKLNSNEIYETDNPRSINFKEDLLKKGVKISENSPMTPKEVIPLSFLVLSVISIAFIGLKDSTIFKNKKLSSVDSLDADEVENIKLNFNSVAGNEEAKESVKDIVDFLKNPEKYSSYGARMPKGIILYGDPGTGKTLMAKAVAGEAGVPFYAMSGSDFVQVYVGVGASRIRQLFKKARSKGKAVIFIDEIDAIGKKRSSEKAGGSEERDQTLNALLTEMSGFNEKEGIIIMAATNRLDILDEALLRPGRFDRHIEVNLPDVVAREKILNLHLKNKPIGNINIKDWAKKTAYFSGAKIENLLNEAAILACKENSVKIEDYHVDKAFSVVLAGYEKQNRDYIKNKDKKITAYHEIGHALISSIVLPKEKISKVTIIPSTKGAGGYTLSIPEDSLYQSKEYLRNRIMVLLGGRAAEEIIFGEDHITTGAHNDLQRSTSIAYKMVTEYGMGETLGLLNMGSLKHELSINENDIIKECKSLIDNIYKDVKNTLLKEKDQLDSLSEKLLEKETLYEEDFIEL</sequence>
<evidence type="ECO:0000256" key="2">
    <source>
        <dbReference type="ARBA" id="ARBA00010044"/>
    </source>
</evidence>
<evidence type="ECO:0000256" key="6">
    <source>
        <dbReference type="ARBA" id="ARBA00022723"/>
    </source>
</evidence>
<keyword evidence="12 14" id="KW-0482">Metalloprotease</keyword>
<evidence type="ECO:0000256" key="12">
    <source>
        <dbReference type="ARBA" id="ARBA00023049"/>
    </source>
</evidence>
<comment type="subcellular location">
    <subcellularLocation>
        <location evidence="14">Cell membrane</location>
        <topology evidence="14">Multi-pass membrane protein</topology>
        <orientation evidence="14">Cytoplasmic side</orientation>
    </subcellularLocation>
    <subcellularLocation>
        <location evidence="1">Membrane</location>
    </subcellularLocation>
</comment>
<evidence type="ECO:0000256" key="3">
    <source>
        <dbReference type="ARBA" id="ARBA00022475"/>
    </source>
</evidence>
<keyword evidence="8 14" id="KW-0378">Hydrolase</keyword>
<dbReference type="GO" id="GO:0005737">
    <property type="term" value="C:cytoplasm"/>
    <property type="evidence" value="ECO:0007669"/>
    <property type="project" value="UniProtKB-ARBA"/>
</dbReference>
<dbReference type="FunFam" id="3.40.50.300:FF:000352">
    <property type="entry name" value="ATP-dependent zinc metalloprotease FTSH 7, chloroplastic"/>
    <property type="match status" value="1"/>
</dbReference>
<evidence type="ECO:0000256" key="4">
    <source>
        <dbReference type="ARBA" id="ARBA00022670"/>
    </source>
</evidence>
<dbReference type="InterPro" id="IPR000642">
    <property type="entry name" value="Peptidase_M41"/>
</dbReference>
<dbReference type="InterPro" id="IPR003960">
    <property type="entry name" value="ATPase_AAA_CS"/>
</dbReference>
<feature type="binding site" evidence="14">
    <location>
        <position position="417"/>
    </location>
    <ligand>
        <name>Zn(2+)</name>
        <dbReference type="ChEBI" id="CHEBI:29105"/>
        <note>catalytic</note>
    </ligand>
</feature>
<dbReference type="GO" id="GO:0006508">
    <property type="term" value="P:proteolysis"/>
    <property type="evidence" value="ECO:0007669"/>
    <property type="project" value="UniProtKB-KW"/>
</dbReference>
<dbReference type="InterPro" id="IPR003593">
    <property type="entry name" value="AAA+_ATPase"/>
</dbReference>
<dbReference type="PANTHER" id="PTHR23076">
    <property type="entry name" value="METALLOPROTEASE M41 FTSH"/>
    <property type="match status" value="1"/>
</dbReference>
<evidence type="ECO:0000256" key="7">
    <source>
        <dbReference type="ARBA" id="ARBA00022741"/>
    </source>
</evidence>
<comment type="caution">
    <text evidence="17">The sequence shown here is derived from an EMBL/GenBank/DDBJ whole genome shotgun (WGS) entry which is preliminary data.</text>
</comment>
<dbReference type="Proteomes" id="UP000472521">
    <property type="component" value="Unassembled WGS sequence"/>
</dbReference>
<dbReference type="InterPro" id="IPR037219">
    <property type="entry name" value="Peptidase_M41-like"/>
</dbReference>
<dbReference type="SMART" id="SM00382">
    <property type="entry name" value="AAA"/>
    <property type="match status" value="1"/>
</dbReference>
<dbReference type="GO" id="GO:0008270">
    <property type="term" value="F:zinc ion binding"/>
    <property type="evidence" value="ECO:0007669"/>
    <property type="project" value="UniProtKB-UniRule"/>
</dbReference>
<feature type="binding site" evidence="14">
    <location>
        <position position="413"/>
    </location>
    <ligand>
        <name>Zn(2+)</name>
        <dbReference type="ChEBI" id="CHEBI:29105"/>
        <note>catalytic</note>
    </ligand>
</feature>
<evidence type="ECO:0000256" key="14">
    <source>
        <dbReference type="HAMAP-Rule" id="MF_01458"/>
    </source>
</evidence>
<dbReference type="SUPFAM" id="SSF52540">
    <property type="entry name" value="P-loop containing nucleoside triphosphate hydrolases"/>
    <property type="match status" value="1"/>
</dbReference>
<dbReference type="NCBIfam" id="TIGR01241">
    <property type="entry name" value="FtsH_fam"/>
    <property type="match status" value="1"/>
</dbReference>
<dbReference type="PANTHER" id="PTHR23076:SF97">
    <property type="entry name" value="ATP-DEPENDENT ZINC METALLOPROTEASE YME1L1"/>
    <property type="match status" value="1"/>
</dbReference>
<feature type="domain" description="AAA+ ATPase" evidence="16">
    <location>
        <begin position="183"/>
        <end position="322"/>
    </location>
</feature>
<dbReference type="GO" id="GO:0016887">
    <property type="term" value="F:ATP hydrolysis activity"/>
    <property type="evidence" value="ECO:0007669"/>
    <property type="project" value="UniProtKB-UniRule"/>
</dbReference>
<feature type="binding site" evidence="14">
    <location>
        <begin position="191"/>
        <end position="198"/>
    </location>
    <ligand>
        <name>ATP</name>
        <dbReference type="ChEBI" id="CHEBI:30616"/>
    </ligand>
</feature>
<dbReference type="InterPro" id="IPR005936">
    <property type="entry name" value="FtsH"/>
</dbReference>
<keyword evidence="7 14" id="KW-0547">Nucleotide-binding</keyword>
<dbReference type="Gene3D" id="3.40.50.300">
    <property type="entry name" value="P-loop containing nucleotide triphosphate hydrolases"/>
    <property type="match status" value="1"/>
</dbReference>
<keyword evidence="6 14" id="KW-0479">Metal-binding</keyword>
<keyword evidence="3 14" id="KW-1003">Cell membrane</keyword>
<comment type="similarity">
    <text evidence="15">Belongs to the AAA ATPase family.</text>
</comment>
<comment type="function">
    <text evidence="14">Acts as a processive, ATP-dependent zinc metallopeptidase for both cytoplasmic and membrane proteins. Plays a role in the quality control of integral membrane proteins.</text>
</comment>
<comment type="similarity">
    <text evidence="2 14">In the C-terminal section; belongs to the peptidase M41 family.</text>
</comment>
<evidence type="ECO:0000256" key="13">
    <source>
        <dbReference type="ARBA" id="ARBA00023136"/>
    </source>
</evidence>
<keyword evidence="13 14" id="KW-0472">Membrane</keyword>
<name>A0A6B4JZB3_CLOBO</name>
<dbReference type="Pfam" id="PF06480">
    <property type="entry name" value="FtsH_ext"/>
    <property type="match status" value="1"/>
</dbReference>
<proteinExistence type="inferred from homology"/>
<evidence type="ECO:0000256" key="5">
    <source>
        <dbReference type="ARBA" id="ARBA00022692"/>
    </source>
</evidence>
<dbReference type="SUPFAM" id="SSF140990">
    <property type="entry name" value="FtsH protease domain-like"/>
    <property type="match status" value="1"/>
</dbReference>
<evidence type="ECO:0000256" key="11">
    <source>
        <dbReference type="ARBA" id="ARBA00022989"/>
    </source>
</evidence>
<evidence type="ECO:0000259" key="16">
    <source>
        <dbReference type="SMART" id="SM00382"/>
    </source>
</evidence>
<evidence type="ECO:0000256" key="10">
    <source>
        <dbReference type="ARBA" id="ARBA00022840"/>
    </source>
</evidence>
<comment type="similarity">
    <text evidence="14">In the central section; belongs to the AAA ATPase family.</text>
</comment>
<dbReference type="GO" id="GO:0004222">
    <property type="term" value="F:metalloendopeptidase activity"/>
    <property type="evidence" value="ECO:0007669"/>
    <property type="project" value="InterPro"/>
</dbReference>
<dbReference type="Gene3D" id="1.10.8.60">
    <property type="match status" value="1"/>
</dbReference>
<dbReference type="Gene3D" id="3.30.720.210">
    <property type="match status" value="1"/>
</dbReference>
<keyword evidence="9 14" id="KW-0862">Zinc</keyword>
<evidence type="ECO:0000313" key="18">
    <source>
        <dbReference type="Proteomes" id="UP000472521"/>
    </source>
</evidence>
<dbReference type="GO" id="GO:0005524">
    <property type="term" value="F:ATP binding"/>
    <property type="evidence" value="ECO:0007669"/>
    <property type="project" value="UniProtKB-UniRule"/>
</dbReference>
<comment type="subunit">
    <text evidence="14">Homohexamer.</text>
</comment>
<dbReference type="EC" id="3.4.24.-" evidence="14"/>
<feature type="binding site" evidence="14">
    <location>
        <position position="491"/>
    </location>
    <ligand>
        <name>Zn(2+)</name>
        <dbReference type="ChEBI" id="CHEBI:29105"/>
        <note>catalytic</note>
    </ligand>
</feature>
<dbReference type="GO" id="GO:0030163">
    <property type="term" value="P:protein catabolic process"/>
    <property type="evidence" value="ECO:0007669"/>
    <property type="project" value="UniProtKB-UniRule"/>
</dbReference>
<accession>A0A6B4JZB3</accession>
<dbReference type="Gene3D" id="1.20.58.760">
    <property type="entry name" value="Peptidase M41"/>
    <property type="match status" value="1"/>
</dbReference>
<keyword evidence="10 14" id="KW-0067">ATP-binding</keyword>
<evidence type="ECO:0000256" key="1">
    <source>
        <dbReference type="ARBA" id="ARBA00004370"/>
    </source>
</evidence>
<dbReference type="InterPro" id="IPR011546">
    <property type="entry name" value="Pept_M41_FtsH_extracell"/>
</dbReference>
<organism evidence="17 18">
    <name type="scientific">Clostridium botulinum</name>
    <dbReference type="NCBI Taxonomy" id="1491"/>
    <lineage>
        <taxon>Bacteria</taxon>
        <taxon>Bacillati</taxon>
        <taxon>Bacillota</taxon>
        <taxon>Clostridia</taxon>
        <taxon>Eubacteriales</taxon>
        <taxon>Clostridiaceae</taxon>
        <taxon>Clostridium</taxon>
    </lineage>
</organism>
<reference evidence="17 18" key="1">
    <citation type="submission" date="2019-04" db="EMBL/GenBank/DDBJ databases">
        <title>Genome sequencing of Clostridium botulinum Groups I-IV and Clostridium butyricum.</title>
        <authorList>
            <person name="Brunt J."/>
            <person name="Van Vliet A.H.M."/>
            <person name="Stringer S.C."/>
            <person name="Carter A.T."/>
            <person name="Peck M.W."/>
        </authorList>
    </citation>
    <scope>NUCLEOTIDE SEQUENCE [LARGE SCALE GENOMIC DNA]</scope>
    <source>
        <strain evidence="17 18">IFR 18/054</strain>
    </source>
</reference>
<dbReference type="Pfam" id="PF01434">
    <property type="entry name" value="Peptidase_M41"/>
    <property type="match status" value="1"/>
</dbReference>
<evidence type="ECO:0000256" key="15">
    <source>
        <dbReference type="RuleBase" id="RU003651"/>
    </source>
</evidence>
<dbReference type="InterPro" id="IPR027417">
    <property type="entry name" value="P-loop_NTPase"/>
</dbReference>
<gene>
    <name evidence="17" type="primary">hflB</name>
    <name evidence="14" type="synonym">ftsH</name>
    <name evidence="17" type="ORF">FCV25_17895</name>
</gene>
<dbReference type="HAMAP" id="MF_01458">
    <property type="entry name" value="FtsH"/>
    <property type="match status" value="1"/>
</dbReference>
<dbReference type="InterPro" id="IPR003959">
    <property type="entry name" value="ATPase_AAA_core"/>
</dbReference>